<evidence type="ECO:0000256" key="2">
    <source>
        <dbReference type="ARBA" id="ARBA00023125"/>
    </source>
</evidence>
<dbReference type="InterPro" id="IPR036388">
    <property type="entry name" value="WH-like_DNA-bd_sf"/>
</dbReference>
<dbReference type="Pfam" id="PF00392">
    <property type="entry name" value="GntR"/>
    <property type="match status" value="1"/>
</dbReference>
<keyword evidence="3" id="KW-0804">Transcription</keyword>
<feature type="binding site" evidence="4">
    <location>
        <position position="255"/>
    </location>
    <ligand>
        <name>Mg(2+)</name>
        <dbReference type="ChEBI" id="CHEBI:18420"/>
        <label>1</label>
    </ligand>
</feature>
<dbReference type="GO" id="GO:0003700">
    <property type="term" value="F:DNA-binding transcription factor activity"/>
    <property type="evidence" value="ECO:0007669"/>
    <property type="project" value="InterPro"/>
</dbReference>
<dbReference type="SUPFAM" id="SSF101478">
    <property type="entry name" value="ADP-ribosylglycohydrolase"/>
    <property type="match status" value="1"/>
</dbReference>
<dbReference type="GO" id="GO:0046872">
    <property type="term" value="F:metal ion binding"/>
    <property type="evidence" value="ECO:0007669"/>
    <property type="project" value="UniProtKB-KW"/>
</dbReference>
<proteinExistence type="predicted"/>
<dbReference type="PANTHER" id="PTHR16222">
    <property type="entry name" value="ADP-RIBOSYLGLYCOHYDROLASE"/>
    <property type="match status" value="1"/>
</dbReference>
<dbReference type="PANTHER" id="PTHR16222:SF12">
    <property type="entry name" value="ADP-RIBOSYLGLYCOHYDROLASE-RELATED"/>
    <property type="match status" value="1"/>
</dbReference>
<evidence type="ECO:0000256" key="1">
    <source>
        <dbReference type="ARBA" id="ARBA00023015"/>
    </source>
</evidence>
<comment type="caution">
    <text evidence="6">The sequence shown here is derived from an EMBL/GenBank/DDBJ whole genome shotgun (WGS) entry which is preliminary data.</text>
</comment>
<evidence type="ECO:0000259" key="5">
    <source>
        <dbReference type="PROSITE" id="PS50949"/>
    </source>
</evidence>
<keyword evidence="1" id="KW-0805">Transcription regulation</keyword>
<keyword evidence="4" id="KW-0479">Metal-binding</keyword>
<dbReference type="Gene3D" id="1.10.4080.10">
    <property type="entry name" value="ADP-ribosylation/Crystallin J1"/>
    <property type="match status" value="1"/>
</dbReference>
<evidence type="ECO:0000256" key="3">
    <source>
        <dbReference type="ARBA" id="ARBA00023163"/>
    </source>
</evidence>
<keyword evidence="2" id="KW-0238">DNA-binding</keyword>
<dbReference type="PRINTS" id="PR00035">
    <property type="entry name" value="HTHGNTR"/>
</dbReference>
<gene>
    <name evidence="6" type="ORF">ENW11_04450</name>
</gene>
<feature type="domain" description="HTH gntR-type" evidence="5">
    <location>
        <begin position="7"/>
        <end position="75"/>
    </location>
</feature>
<dbReference type="InterPro" id="IPR000524">
    <property type="entry name" value="Tscrpt_reg_HTH_GntR"/>
</dbReference>
<dbReference type="CDD" id="cd07377">
    <property type="entry name" value="WHTH_GntR"/>
    <property type="match status" value="1"/>
</dbReference>
<dbReference type="EMBL" id="DTIY01000028">
    <property type="protein sequence ID" value="HGY39042.1"/>
    <property type="molecule type" value="Genomic_DNA"/>
</dbReference>
<feature type="binding site" evidence="4">
    <location>
        <position position="254"/>
    </location>
    <ligand>
        <name>Mg(2+)</name>
        <dbReference type="ChEBI" id="CHEBI:18420"/>
        <label>1</label>
    </ligand>
</feature>
<dbReference type="SMART" id="SM00345">
    <property type="entry name" value="HTH_GNTR"/>
    <property type="match status" value="1"/>
</dbReference>
<dbReference type="SUPFAM" id="SSF46785">
    <property type="entry name" value="Winged helix' DNA-binding domain"/>
    <property type="match status" value="1"/>
</dbReference>
<protein>
    <submittedName>
        <fullName evidence="6">GntR family transcriptional regulator</fullName>
    </submittedName>
</protein>
<feature type="binding site" evidence="4">
    <location>
        <position position="464"/>
    </location>
    <ligand>
        <name>Mg(2+)</name>
        <dbReference type="ChEBI" id="CHEBI:18420"/>
        <label>1</label>
    </ligand>
</feature>
<dbReference type="GO" id="GO:0003677">
    <property type="term" value="F:DNA binding"/>
    <property type="evidence" value="ECO:0007669"/>
    <property type="project" value="UniProtKB-KW"/>
</dbReference>
<feature type="binding site" evidence="4">
    <location>
        <position position="248"/>
    </location>
    <ligand>
        <name>Mg(2+)</name>
        <dbReference type="ChEBI" id="CHEBI:18420"/>
        <label>1</label>
    </ligand>
</feature>
<organism evidence="6">
    <name type="scientific">Candidatus Caldatribacterium saccharofermentans</name>
    <dbReference type="NCBI Taxonomy" id="1454753"/>
    <lineage>
        <taxon>Bacteria</taxon>
        <taxon>Pseudomonadati</taxon>
        <taxon>Atribacterota</taxon>
        <taxon>Atribacteria</taxon>
        <taxon>Atribacterales</taxon>
        <taxon>Candidatus Caldatribacteriaceae</taxon>
        <taxon>Candidatus Caldatribacterium</taxon>
    </lineage>
</organism>
<feature type="binding site" evidence="4">
    <location>
        <position position="462"/>
    </location>
    <ligand>
        <name>Mg(2+)</name>
        <dbReference type="ChEBI" id="CHEBI:18420"/>
        <label>1</label>
    </ligand>
</feature>
<dbReference type="PROSITE" id="PS50949">
    <property type="entry name" value="HTH_GNTR"/>
    <property type="match status" value="1"/>
</dbReference>
<dbReference type="InterPro" id="IPR036705">
    <property type="entry name" value="Ribosyl_crysJ1_sf"/>
</dbReference>
<accession>A0A7V4TG03</accession>
<dbReference type="Gene3D" id="1.10.10.10">
    <property type="entry name" value="Winged helix-like DNA-binding domain superfamily/Winged helix DNA-binding domain"/>
    <property type="match status" value="1"/>
</dbReference>
<dbReference type="AlphaFoldDB" id="A0A7V4TG03"/>
<evidence type="ECO:0000313" key="6">
    <source>
        <dbReference type="EMBL" id="HGY39042.1"/>
    </source>
</evidence>
<keyword evidence="4" id="KW-0460">Magnesium</keyword>
<dbReference type="InterPro" id="IPR005502">
    <property type="entry name" value="Ribosyl_crysJ1"/>
</dbReference>
<reference evidence="6" key="1">
    <citation type="journal article" date="2020" name="mSystems">
        <title>Genome- and Community-Level Interaction Insights into Carbon Utilization and Element Cycling Functions of Hydrothermarchaeota in Hydrothermal Sediment.</title>
        <authorList>
            <person name="Zhou Z."/>
            <person name="Liu Y."/>
            <person name="Xu W."/>
            <person name="Pan J."/>
            <person name="Luo Z.H."/>
            <person name="Li M."/>
        </authorList>
    </citation>
    <scope>NUCLEOTIDE SEQUENCE [LARGE SCALE GENOMIC DNA]</scope>
    <source>
        <strain evidence="6">SpSt-82</strain>
    </source>
</reference>
<dbReference type="InterPro" id="IPR050792">
    <property type="entry name" value="ADP-ribosylglycohydrolase"/>
</dbReference>
<dbReference type="Pfam" id="PF03747">
    <property type="entry name" value="ADP_ribosyl_GH"/>
    <property type="match status" value="1"/>
</dbReference>
<evidence type="ECO:0000256" key="4">
    <source>
        <dbReference type="PIRSR" id="PIRSR605502-1"/>
    </source>
</evidence>
<comment type="cofactor">
    <cofactor evidence="4">
        <name>Mg(2+)</name>
        <dbReference type="ChEBI" id="CHEBI:18420"/>
    </cofactor>
    <text evidence="4">Binds 2 magnesium ions per subunit.</text>
</comment>
<dbReference type="InterPro" id="IPR036390">
    <property type="entry name" value="WH_DNA-bd_sf"/>
</dbReference>
<sequence>MRPVRRETLAVLVAEEIRRDIIHGAFKRGEKLPPENELARILGVGRPTVREALRILEGEGWVQFRFGGGAYVAKDGKSPEGNLTHFQKEEMLELLRYEILELEEEGKEIPPGVREDLERLQETNALEKIERFYTFLANLKQRKDYPYHEPSDWEGIKRERPKEPTKASLRVDPKTLRDRLEGAWLGRCIGCTLGKPVEGWPKEDIEAYLKATGTHPLSDYFVYAPEKIEEGRHPFHPSAIEATRGNISCVPRDDDIDYTILNLKVIEENGFDFTSEDVAEAWLSYLPFNMVYTAERQAYANLVRGMKPPFTATYWNPFREWIGAQIRADAFGYLAPGNPELAASLAYRDAVLSHTKNGIYGEMFVAAAISMALVSDDLEEVINAALSQVPQRSRLSELVKEVMAWSESARSWQEVWEKVEERYGKYHGVHTLPNLAYVLVALLFGEKDFKKTVAIAVMCGKDTDCNGATAGSILGAMVGKSGIPEELYLPFGNRVKSSLSGLCEVKIDDLVEATMSLVQRG</sequence>
<name>A0A7V4TG03_9BACT</name>